<evidence type="ECO:0000313" key="3">
    <source>
        <dbReference type="Proteomes" id="UP000266841"/>
    </source>
</evidence>
<organism evidence="2 3">
    <name type="scientific">Thalassiosira oceanica</name>
    <name type="common">Marine diatom</name>
    <dbReference type="NCBI Taxonomy" id="159749"/>
    <lineage>
        <taxon>Eukaryota</taxon>
        <taxon>Sar</taxon>
        <taxon>Stramenopiles</taxon>
        <taxon>Ochrophyta</taxon>
        <taxon>Bacillariophyta</taxon>
        <taxon>Coscinodiscophyceae</taxon>
        <taxon>Thalassiosirophycidae</taxon>
        <taxon>Thalassiosirales</taxon>
        <taxon>Thalassiosiraceae</taxon>
        <taxon>Thalassiosira</taxon>
    </lineage>
</organism>
<reference evidence="2 3" key="1">
    <citation type="journal article" date="2012" name="Genome Biol.">
        <title>Genome and low-iron response of an oceanic diatom adapted to chronic iron limitation.</title>
        <authorList>
            <person name="Lommer M."/>
            <person name="Specht M."/>
            <person name="Roy A.S."/>
            <person name="Kraemer L."/>
            <person name="Andreson R."/>
            <person name="Gutowska M.A."/>
            <person name="Wolf J."/>
            <person name="Bergner S.V."/>
            <person name="Schilhabel M.B."/>
            <person name="Klostermeier U.C."/>
            <person name="Beiko R.G."/>
            <person name="Rosenstiel P."/>
            <person name="Hippler M."/>
            <person name="Laroche J."/>
        </authorList>
    </citation>
    <scope>NUCLEOTIDE SEQUENCE [LARGE SCALE GENOMIC DNA]</scope>
    <source>
        <strain evidence="2 3">CCMP1005</strain>
    </source>
</reference>
<evidence type="ECO:0000256" key="1">
    <source>
        <dbReference type="SAM" id="MobiDB-lite"/>
    </source>
</evidence>
<accession>K0RME9</accession>
<comment type="caution">
    <text evidence="2">The sequence shown here is derived from an EMBL/GenBank/DDBJ whole genome shotgun (WGS) entry which is preliminary data.</text>
</comment>
<name>K0RME9_THAOC</name>
<keyword evidence="3" id="KW-1185">Reference proteome</keyword>
<dbReference type="Proteomes" id="UP000266841">
    <property type="component" value="Unassembled WGS sequence"/>
</dbReference>
<dbReference type="AlphaFoldDB" id="K0RME9"/>
<feature type="compositionally biased region" description="Basic and acidic residues" evidence="1">
    <location>
        <begin position="35"/>
        <end position="44"/>
    </location>
</feature>
<sequence>SSFFPSSVALPTEALDRHSARMPAKGPGTGGDDNGESRRAEGQSREPLAVDEQDGDAGLPAGTARVVEWKKWLFGALGPGIRNGPPNSQGWPQAFSFDPSESALSRQNATRGAAELDFVVRARTRRGIQNRTKSSLLESSRRALQIALDRRI</sequence>
<feature type="region of interest" description="Disordered" evidence="1">
    <location>
        <begin position="1"/>
        <end position="61"/>
    </location>
</feature>
<proteinExistence type="predicted"/>
<protein>
    <submittedName>
        <fullName evidence="2">Uncharacterized protein</fullName>
    </submittedName>
</protein>
<gene>
    <name evidence="2" type="ORF">THAOC_27119</name>
</gene>
<feature type="non-terminal residue" evidence="2">
    <location>
        <position position="1"/>
    </location>
</feature>
<dbReference type="EMBL" id="AGNL01037753">
    <property type="protein sequence ID" value="EJK53449.1"/>
    <property type="molecule type" value="Genomic_DNA"/>
</dbReference>
<evidence type="ECO:0000313" key="2">
    <source>
        <dbReference type="EMBL" id="EJK53449.1"/>
    </source>
</evidence>